<keyword evidence="3" id="KW-1185">Reference proteome</keyword>
<evidence type="ECO:0000313" key="2">
    <source>
        <dbReference type="EMBL" id="KLJ10202.1"/>
    </source>
</evidence>
<comment type="caution">
    <text evidence="2">The sequence shown here is derived from an EMBL/GenBank/DDBJ whole genome shotgun (WGS) entry which is preliminary data.</text>
</comment>
<dbReference type="Proteomes" id="UP000053573">
    <property type="component" value="Unassembled WGS sequence"/>
</dbReference>
<feature type="compositionally biased region" description="Basic residues" evidence="1">
    <location>
        <begin position="14"/>
        <end position="33"/>
    </location>
</feature>
<feature type="compositionally biased region" description="Polar residues" evidence="1">
    <location>
        <begin position="1"/>
        <end position="13"/>
    </location>
</feature>
<dbReference type="AlphaFoldDB" id="A0A0H1BGM9"/>
<evidence type="ECO:0000313" key="3">
    <source>
        <dbReference type="Proteomes" id="UP000053573"/>
    </source>
</evidence>
<sequence>MQASQSNGSQFCQRTHKAQRTREKHHHRKKTTRKAVAAVFSINLPVDQGEPTHNCMNLVDNYNSPPRHPIST</sequence>
<name>A0A0H1BGM9_9EURO</name>
<protein>
    <submittedName>
        <fullName evidence="2">Uncharacterized protein</fullName>
    </submittedName>
</protein>
<reference evidence="3" key="1">
    <citation type="journal article" date="2015" name="PLoS Genet.">
        <title>The dynamic genome and transcriptome of the human fungal pathogen Blastomyces and close relative Emmonsia.</title>
        <authorList>
            <person name="Munoz J.F."/>
            <person name="Gauthier G.M."/>
            <person name="Desjardins C.A."/>
            <person name="Gallo J.E."/>
            <person name="Holder J."/>
            <person name="Sullivan T.D."/>
            <person name="Marty A.J."/>
            <person name="Carmen J.C."/>
            <person name="Chen Z."/>
            <person name="Ding L."/>
            <person name="Gujja S."/>
            <person name="Magrini V."/>
            <person name="Misas E."/>
            <person name="Mitreva M."/>
            <person name="Priest M."/>
            <person name="Saif S."/>
            <person name="Whiston E.A."/>
            <person name="Young S."/>
            <person name="Zeng Q."/>
            <person name="Goldman W.E."/>
            <person name="Mardis E.R."/>
            <person name="Taylor J.W."/>
            <person name="McEwen J.G."/>
            <person name="Clay O.K."/>
            <person name="Klein B.S."/>
            <person name="Cuomo C.A."/>
        </authorList>
    </citation>
    <scope>NUCLEOTIDE SEQUENCE [LARGE SCALE GENOMIC DNA]</scope>
    <source>
        <strain evidence="3">UAMH 139</strain>
    </source>
</reference>
<accession>A0A0H1BGM9</accession>
<gene>
    <name evidence="2" type="ORF">EMPG_14419</name>
</gene>
<evidence type="ECO:0000256" key="1">
    <source>
        <dbReference type="SAM" id="MobiDB-lite"/>
    </source>
</evidence>
<feature type="region of interest" description="Disordered" evidence="1">
    <location>
        <begin position="1"/>
        <end position="33"/>
    </location>
</feature>
<proteinExistence type="predicted"/>
<dbReference type="EMBL" id="LDEV01002128">
    <property type="protein sequence ID" value="KLJ10202.1"/>
    <property type="molecule type" value="Genomic_DNA"/>
</dbReference>
<organism evidence="2 3">
    <name type="scientific">Blastomyces silverae</name>
    <dbReference type="NCBI Taxonomy" id="2060906"/>
    <lineage>
        <taxon>Eukaryota</taxon>
        <taxon>Fungi</taxon>
        <taxon>Dikarya</taxon>
        <taxon>Ascomycota</taxon>
        <taxon>Pezizomycotina</taxon>
        <taxon>Eurotiomycetes</taxon>
        <taxon>Eurotiomycetidae</taxon>
        <taxon>Onygenales</taxon>
        <taxon>Ajellomycetaceae</taxon>
        <taxon>Blastomyces</taxon>
    </lineage>
</organism>